<keyword evidence="7" id="KW-1185">Reference proteome</keyword>
<dbReference type="OrthoDB" id="6159398at2759"/>
<organism evidence="6 7">
    <name type="scientific">Ceuthmochares aereus</name>
    <dbReference type="NCBI Taxonomy" id="1961834"/>
    <lineage>
        <taxon>Eukaryota</taxon>
        <taxon>Metazoa</taxon>
        <taxon>Chordata</taxon>
        <taxon>Craniata</taxon>
        <taxon>Vertebrata</taxon>
        <taxon>Euteleostomi</taxon>
        <taxon>Archelosauria</taxon>
        <taxon>Archosauria</taxon>
        <taxon>Dinosauria</taxon>
        <taxon>Saurischia</taxon>
        <taxon>Theropoda</taxon>
        <taxon>Coelurosauria</taxon>
        <taxon>Aves</taxon>
        <taxon>Neognathae</taxon>
        <taxon>Neoaves</taxon>
        <taxon>Otidimorphae</taxon>
        <taxon>Cuculiformes</taxon>
        <taxon>Cuculidae</taxon>
        <taxon>Ceuthmochares</taxon>
    </lineage>
</organism>
<evidence type="ECO:0000256" key="4">
    <source>
        <dbReference type="ARBA" id="ARBA00023157"/>
    </source>
</evidence>
<name>A0A7L4JM88_9AVES</name>
<dbReference type="Gene3D" id="2.60.40.10">
    <property type="entry name" value="Immunoglobulins"/>
    <property type="match status" value="1"/>
</dbReference>
<comment type="caution">
    <text evidence="6">The sequence shown here is derived from an EMBL/GenBank/DDBJ whole genome shotgun (WGS) entry which is preliminary data.</text>
</comment>
<dbReference type="GO" id="GO:0005737">
    <property type="term" value="C:cytoplasm"/>
    <property type="evidence" value="ECO:0007669"/>
    <property type="project" value="UniProtKB-SubCell"/>
</dbReference>
<dbReference type="InterPro" id="IPR036179">
    <property type="entry name" value="Ig-like_dom_sf"/>
</dbReference>
<dbReference type="AlphaFoldDB" id="A0A7L4JM88"/>
<keyword evidence="2" id="KW-0963">Cytoplasm</keyword>
<evidence type="ECO:0000313" key="6">
    <source>
        <dbReference type="EMBL" id="NXY41959.1"/>
    </source>
</evidence>
<feature type="non-terminal residue" evidence="6">
    <location>
        <position position="76"/>
    </location>
</feature>
<dbReference type="SUPFAM" id="SSF48726">
    <property type="entry name" value="Immunoglobulin"/>
    <property type="match status" value="1"/>
</dbReference>
<proteinExistence type="predicted"/>
<evidence type="ECO:0000256" key="3">
    <source>
        <dbReference type="ARBA" id="ARBA00022553"/>
    </source>
</evidence>
<dbReference type="PANTHER" id="PTHR35971:SF5">
    <property type="entry name" value="OBSCURIN LIKE CYTOSKELETAL ADAPTOR 1"/>
    <property type="match status" value="1"/>
</dbReference>
<dbReference type="Pfam" id="PF07679">
    <property type="entry name" value="I-set"/>
    <property type="match status" value="1"/>
</dbReference>
<dbReference type="CDD" id="cd00096">
    <property type="entry name" value="Ig"/>
    <property type="match status" value="1"/>
</dbReference>
<keyword evidence="4" id="KW-1015">Disulfide bond</keyword>
<dbReference type="PANTHER" id="PTHR35971">
    <property type="entry name" value="SI:DKEY-31G6.6"/>
    <property type="match status" value="1"/>
</dbReference>
<dbReference type="InterPro" id="IPR013098">
    <property type="entry name" value="Ig_I-set"/>
</dbReference>
<sequence>RLLLCFSALPALFKEELRNEEAMEGKVVTLRCELTKSASVEWKKGHTVLKPSEKYKMRQKDVIVELVIHNLNESDA</sequence>
<dbReference type="InterPro" id="IPR052385">
    <property type="entry name" value="Obscurin/Obscurin-like_Reg"/>
</dbReference>
<feature type="domain" description="Immunoglobulin I-set" evidence="5">
    <location>
        <begin position="13"/>
        <end position="76"/>
    </location>
</feature>
<reference evidence="6 7" key="1">
    <citation type="submission" date="2019-09" db="EMBL/GenBank/DDBJ databases">
        <title>Bird 10,000 Genomes (B10K) Project - Family phase.</title>
        <authorList>
            <person name="Zhang G."/>
        </authorList>
    </citation>
    <scope>NUCLEOTIDE SEQUENCE [LARGE SCALE GENOMIC DNA]</scope>
    <source>
        <strain evidence="6">B10K-CU-031-02</strain>
        <tissue evidence="6">Muscle</tissue>
    </source>
</reference>
<dbReference type="Proteomes" id="UP000519239">
    <property type="component" value="Unassembled WGS sequence"/>
</dbReference>
<gene>
    <name evidence="6" type="primary">Obscn_4</name>
    <name evidence="6" type="ORF">CEUAER_R13318</name>
</gene>
<protein>
    <submittedName>
        <fullName evidence="6">OBSCN protein</fullName>
    </submittedName>
</protein>
<comment type="subcellular location">
    <subcellularLocation>
        <location evidence="1">Cytoplasm</location>
    </subcellularLocation>
</comment>
<evidence type="ECO:0000313" key="7">
    <source>
        <dbReference type="Proteomes" id="UP000519239"/>
    </source>
</evidence>
<keyword evidence="3" id="KW-0597">Phosphoprotein</keyword>
<accession>A0A7L4JM88</accession>
<feature type="non-terminal residue" evidence="6">
    <location>
        <position position="1"/>
    </location>
</feature>
<dbReference type="EMBL" id="VWPQ01000863">
    <property type="protein sequence ID" value="NXY41959.1"/>
    <property type="molecule type" value="Genomic_DNA"/>
</dbReference>
<dbReference type="InterPro" id="IPR013783">
    <property type="entry name" value="Ig-like_fold"/>
</dbReference>
<evidence type="ECO:0000256" key="2">
    <source>
        <dbReference type="ARBA" id="ARBA00022490"/>
    </source>
</evidence>
<evidence type="ECO:0000259" key="5">
    <source>
        <dbReference type="Pfam" id="PF07679"/>
    </source>
</evidence>
<evidence type="ECO:0000256" key="1">
    <source>
        <dbReference type="ARBA" id="ARBA00004496"/>
    </source>
</evidence>